<reference evidence="5" key="1">
    <citation type="submission" date="2016-10" db="EMBL/GenBank/DDBJ databases">
        <authorList>
            <person name="Varghese N."/>
            <person name="Submissions S."/>
        </authorList>
    </citation>
    <scope>NUCLEOTIDE SEQUENCE [LARGE SCALE GENOMIC DNA]</scope>
    <source>
        <strain evidence="5">IMMIB L-1606</strain>
    </source>
</reference>
<keyword evidence="3 4" id="KW-0413">Isomerase</keyword>
<protein>
    <submittedName>
        <fullName evidence="4">Glucose-6-phosphate isomerase</fullName>
    </submittedName>
</protein>
<dbReference type="GO" id="GO:0004347">
    <property type="term" value="F:glucose-6-phosphate isomerase activity"/>
    <property type="evidence" value="ECO:0007669"/>
    <property type="project" value="InterPro"/>
</dbReference>
<dbReference type="GO" id="GO:0006094">
    <property type="term" value="P:gluconeogenesis"/>
    <property type="evidence" value="ECO:0007669"/>
    <property type="project" value="UniProtKB-KW"/>
</dbReference>
<dbReference type="SUPFAM" id="SSF53697">
    <property type="entry name" value="SIS domain"/>
    <property type="match status" value="1"/>
</dbReference>
<dbReference type="PROSITE" id="PS51463">
    <property type="entry name" value="P_GLUCOSE_ISOMERASE_3"/>
    <property type="match status" value="1"/>
</dbReference>
<dbReference type="InterPro" id="IPR001672">
    <property type="entry name" value="G6P_Isomerase"/>
</dbReference>
<name>A0A1H1Z0J7_9MICC</name>
<dbReference type="Proteomes" id="UP000198751">
    <property type="component" value="Chromosome I"/>
</dbReference>
<dbReference type="AlphaFoldDB" id="A0A1H1Z0J7"/>
<dbReference type="Gene3D" id="3.40.50.10490">
    <property type="entry name" value="Glucose-6-phosphate isomerase like protein, domain 1"/>
    <property type="match status" value="3"/>
</dbReference>
<keyword evidence="2" id="KW-0324">Glycolysis</keyword>
<dbReference type="InterPro" id="IPR046348">
    <property type="entry name" value="SIS_dom_sf"/>
</dbReference>
<proteinExistence type="predicted"/>
<dbReference type="PRINTS" id="PR00662">
    <property type="entry name" value="G6PISOMERASE"/>
</dbReference>
<dbReference type="EMBL" id="LT629779">
    <property type="protein sequence ID" value="SDT27325.1"/>
    <property type="molecule type" value="Genomic_DNA"/>
</dbReference>
<keyword evidence="5" id="KW-1185">Reference proteome</keyword>
<dbReference type="OrthoDB" id="140919at2"/>
<keyword evidence="1" id="KW-0312">Gluconeogenesis</keyword>
<dbReference type="GO" id="GO:0005829">
    <property type="term" value="C:cytosol"/>
    <property type="evidence" value="ECO:0007669"/>
    <property type="project" value="TreeGrafter"/>
</dbReference>
<evidence type="ECO:0000256" key="1">
    <source>
        <dbReference type="ARBA" id="ARBA00022432"/>
    </source>
</evidence>
<accession>A0A1H1Z0J7</accession>
<evidence type="ECO:0000256" key="3">
    <source>
        <dbReference type="ARBA" id="ARBA00023235"/>
    </source>
</evidence>
<evidence type="ECO:0000313" key="5">
    <source>
        <dbReference type="Proteomes" id="UP000198751"/>
    </source>
</evidence>
<dbReference type="PANTHER" id="PTHR11469">
    <property type="entry name" value="GLUCOSE-6-PHOSPHATE ISOMERASE"/>
    <property type="match status" value="1"/>
</dbReference>
<gene>
    <name evidence="4" type="ORF">SAMN04489743_2243</name>
</gene>
<dbReference type="GO" id="GO:0048029">
    <property type="term" value="F:monosaccharide binding"/>
    <property type="evidence" value="ECO:0007669"/>
    <property type="project" value="TreeGrafter"/>
</dbReference>
<organism evidence="4 5">
    <name type="scientific">Pseudarthrobacter equi</name>
    <dbReference type="NCBI Taxonomy" id="728066"/>
    <lineage>
        <taxon>Bacteria</taxon>
        <taxon>Bacillati</taxon>
        <taxon>Actinomycetota</taxon>
        <taxon>Actinomycetes</taxon>
        <taxon>Micrococcales</taxon>
        <taxon>Micrococcaceae</taxon>
        <taxon>Pseudarthrobacter</taxon>
    </lineage>
</organism>
<evidence type="ECO:0000256" key="2">
    <source>
        <dbReference type="ARBA" id="ARBA00023152"/>
    </source>
</evidence>
<evidence type="ECO:0000313" key="4">
    <source>
        <dbReference type="EMBL" id="SDT27325.1"/>
    </source>
</evidence>
<dbReference type="GO" id="GO:0006096">
    <property type="term" value="P:glycolytic process"/>
    <property type="evidence" value="ECO:0007669"/>
    <property type="project" value="UniProtKB-KW"/>
</dbReference>
<dbReference type="RefSeq" id="WP_091720113.1">
    <property type="nucleotide sequence ID" value="NZ_CAUQLD010000002.1"/>
</dbReference>
<dbReference type="PANTHER" id="PTHR11469:SF1">
    <property type="entry name" value="GLUCOSE-6-PHOSPHATE ISOMERASE"/>
    <property type="match status" value="1"/>
</dbReference>
<sequence>MSTLSYEATGAAQQALEQHLPALVEDRIASRIFAKDHTLWGPDAEPESAIRLGWVEAATVSQPLVKDILELRDALRAEGVTRIALCGMGGSSLAPEVIAGTAGVELTVLDSTDPDQVRAALADRLAETAIVVSSKSGSTVETDSQRRVFEKAFNDAGIDANSRIIIVTDPGSPLDKASREAGYRAVFNADPNVGGRFSALTAFGLVPSGLAGVDIQAFLDEADEAAEVLNDDAPENIGLALGTALGGTSPLRNKIVIAEDGSGIVGFADWAEQLIAESTGKLGTGVLPVVAGPDSPEVNSGAKDVLVVRLVAADADVELGENEVAIAGGLAAQMMVWEFATAVAGRLLGINPFDQPDVEAAKVAARGLLDAQPEPTPAAFVDGSIEVRGGEWLGGASTAAEAVSALLDTLQPDSYLSVQAYFDRLAFAQLEGVRDEFAAVTGRPVTFGWGPRFLHSTGQFHKGGPAIGVFLQVTAESTEDLAIPERPFTFGELISAQAAGDAQVLEEHGRPVLRLHLTNRAAGVAQLQDIVSALSARASATES</sequence>
<dbReference type="SMR" id="A0A1H1Z0J7"/>
<dbReference type="GO" id="GO:0051156">
    <property type="term" value="P:glucose 6-phosphate metabolic process"/>
    <property type="evidence" value="ECO:0007669"/>
    <property type="project" value="TreeGrafter"/>
</dbReference>
<dbReference type="GO" id="GO:0097367">
    <property type="term" value="F:carbohydrate derivative binding"/>
    <property type="evidence" value="ECO:0007669"/>
    <property type="project" value="InterPro"/>
</dbReference>